<dbReference type="CDD" id="cd19071">
    <property type="entry name" value="AKR_AKR1-5-like"/>
    <property type="match status" value="1"/>
</dbReference>
<evidence type="ECO:0000313" key="3">
    <source>
        <dbReference type="Proteomes" id="UP001190700"/>
    </source>
</evidence>
<comment type="caution">
    <text evidence="2">The sequence shown here is derived from an EMBL/GenBank/DDBJ whole genome shotgun (WGS) entry which is preliminary data.</text>
</comment>
<keyword evidence="3" id="KW-1185">Reference proteome</keyword>
<dbReference type="PANTHER" id="PTHR43827">
    <property type="entry name" value="2,5-DIKETO-D-GLUCONIC ACID REDUCTASE"/>
    <property type="match status" value="1"/>
</dbReference>
<sequence>MLQTLNHPSTHKCTYIKIRCCCSIFNMSSAHIVMTPQKLFQLHSRSFDGRQFPTYQRSQMCTARAQCRFGRNKSARTEVNAQQNGDDALRTTAKQGAVLDRRELLAMVAAAQQVGQVAGSPALAGELEAPSAAFSVPSVQLNNGLAFPLASFGLQVYDDNTAKELTLIALEVGYRNFFASVLARNQRGFARAVAESGVPRDELFICGSVLSNRPRAFDSAYQATARQCQENLEAFAEGGIDYVDMIMLDYPGPTPEAVLGQWKGMEEMLAAGTTRSLAVSNFSPAQLDCILDSDPGATVPAVNQLPYNVAFHRPGVSSFDIIEENRSRGVLVQAWAPLGGTTGGLSQPVRRTCQEIGEKYGKSLQQVALRWILQTGVCFSTQTKVKQHFVEDLEVFDFELSADEMAELSNLA</sequence>
<organism evidence="2 3">
    <name type="scientific">Cymbomonas tetramitiformis</name>
    <dbReference type="NCBI Taxonomy" id="36881"/>
    <lineage>
        <taxon>Eukaryota</taxon>
        <taxon>Viridiplantae</taxon>
        <taxon>Chlorophyta</taxon>
        <taxon>Pyramimonadophyceae</taxon>
        <taxon>Pyramimonadales</taxon>
        <taxon>Pyramimonadaceae</taxon>
        <taxon>Cymbomonas</taxon>
    </lineage>
</organism>
<feature type="domain" description="NADP-dependent oxidoreductase" evidence="1">
    <location>
        <begin position="151"/>
        <end position="410"/>
    </location>
</feature>
<dbReference type="InterPro" id="IPR023210">
    <property type="entry name" value="NADP_OxRdtase_dom"/>
</dbReference>
<dbReference type="AlphaFoldDB" id="A0AAE0ESB5"/>
<dbReference type="PRINTS" id="PR00069">
    <property type="entry name" value="ALDKETRDTASE"/>
</dbReference>
<dbReference type="InterPro" id="IPR036812">
    <property type="entry name" value="NAD(P)_OxRdtase_dom_sf"/>
</dbReference>
<gene>
    <name evidence="2" type="ORF">CYMTET_51465</name>
</gene>
<dbReference type="GO" id="GO:0016491">
    <property type="term" value="F:oxidoreductase activity"/>
    <property type="evidence" value="ECO:0007669"/>
    <property type="project" value="InterPro"/>
</dbReference>
<dbReference type="PANTHER" id="PTHR43827:SF8">
    <property type="entry name" value="ALDO_KETO REDUCTASE FAMILY PROTEIN"/>
    <property type="match status" value="1"/>
</dbReference>
<name>A0AAE0ESB5_9CHLO</name>
<dbReference type="InterPro" id="IPR020471">
    <property type="entry name" value="AKR"/>
</dbReference>
<reference evidence="2 3" key="1">
    <citation type="journal article" date="2015" name="Genome Biol. Evol.">
        <title>Comparative Genomics of a Bacterivorous Green Alga Reveals Evolutionary Causalities and Consequences of Phago-Mixotrophic Mode of Nutrition.</title>
        <authorList>
            <person name="Burns J.A."/>
            <person name="Paasch A."/>
            <person name="Narechania A."/>
            <person name="Kim E."/>
        </authorList>
    </citation>
    <scope>NUCLEOTIDE SEQUENCE [LARGE SCALE GENOMIC DNA]</scope>
    <source>
        <strain evidence="2 3">PLY_AMNH</strain>
    </source>
</reference>
<evidence type="ECO:0000313" key="2">
    <source>
        <dbReference type="EMBL" id="KAK3238524.1"/>
    </source>
</evidence>
<accession>A0AAE0ESB5</accession>
<protein>
    <recommendedName>
        <fullName evidence="1">NADP-dependent oxidoreductase domain-containing protein</fullName>
    </recommendedName>
</protein>
<dbReference type="Proteomes" id="UP001190700">
    <property type="component" value="Unassembled WGS sequence"/>
</dbReference>
<dbReference type="Gene3D" id="3.20.20.100">
    <property type="entry name" value="NADP-dependent oxidoreductase domain"/>
    <property type="match status" value="1"/>
</dbReference>
<proteinExistence type="predicted"/>
<dbReference type="SUPFAM" id="SSF51430">
    <property type="entry name" value="NAD(P)-linked oxidoreductase"/>
    <property type="match status" value="1"/>
</dbReference>
<evidence type="ECO:0000259" key="1">
    <source>
        <dbReference type="Pfam" id="PF00248"/>
    </source>
</evidence>
<dbReference type="Pfam" id="PF00248">
    <property type="entry name" value="Aldo_ket_red"/>
    <property type="match status" value="1"/>
</dbReference>
<dbReference type="EMBL" id="LGRX02034184">
    <property type="protein sequence ID" value="KAK3238524.1"/>
    <property type="molecule type" value="Genomic_DNA"/>
</dbReference>